<dbReference type="Pfam" id="PF13333">
    <property type="entry name" value="rve_2"/>
    <property type="match status" value="1"/>
</dbReference>
<reference evidence="6 7" key="1">
    <citation type="submission" date="2021-09" db="EMBL/GenBank/DDBJ databases">
        <title>Aeromonas schubertii isolated from Asian sea bass.</title>
        <authorList>
            <person name="Pinpimai K."/>
        </authorList>
    </citation>
    <scope>NUCLEOTIDE SEQUENCE [LARGE SCALE GENOMIC DNA]</scope>
    <source>
        <strain evidence="6 7">CHULA2021a</strain>
    </source>
</reference>
<accession>A0ABS7VG55</accession>
<dbReference type="InterPro" id="IPR009057">
    <property type="entry name" value="Homeodomain-like_sf"/>
</dbReference>
<dbReference type="EMBL" id="JAIRBT010000032">
    <property type="protein sequence ID" value="MBZ6068032.1"/>
    <property type="molecule type" value="Genomic_DNA"/>
</dbReference>
<organism evidence="6 7">
    <name type="scientific">Aeromonas schubertii</name>
    <dbReference type="NCBI Taxonomy" id="652"/>
    <lineage>
        <taxon>Bacteria</taxon>
        <taxon>Pseudomonadati</taxon>
        <taxon>Pseudomonadota</taxon>
        <taxon>Gammaproteobacteria</taxon>
        <taxon>Aeromonadales</taxon>
        <taxon>Aeromonadaceae</taxon>
        <taxon>Aeromonas</taxon>
    </lineage>
</organism>
<evidence type="ECO:0000256" key="2">
    <source>
        <dbReference type="ARBA" id="ARBA00023125"/>
    </source>
</evidence>
<dbReference type="PANTHER" id="PTHR46889">
    <property type="entry name" value="TRANSPOSASE INSF FOR INSERTION SEQUENCE IS3B-RELATED"/>
    <property type="match status" value="1"/>
</dbReference>
<dbReference type="Pfam" id="PF13276">
    <property type="entry name" value="HTH_21"/>
    <property type="match status" value="1"/>
</dbReference>
<keyword evidence="7" id="KW-1185">Reference proteome</keyword>
<dbReference type="Pfam" id="PF00665">
    <property type="entry name" value="rve"/>
    <property type="match status" value="1"/>
</dbReference>
<proteinExistence type="inferred from homology"/>
<dbReference type="PROSITE" id="PS50994">
    <property type="entry name" value="INTEGRASE"/>
    <property type="match status" value="1"/>
</dbReference>
<dbReference type="InterPro" id="IPR025948">
    <property type="entry name" value="HTH-like_dom"/>
</dbReference>
<dbReference type="InterPro" id="IPR001584">
    <property type="entry name" value="Integrase_cat-core"/>
</dbReference>
<keyword evidence="2" id="KW-0238">DNA-binding</keyword>
<evidence type="ECO:0000313" key="6">
    <source>
        <dbReference type="EMBL" id="MBZ6068032.1"/>
    </source>
</evidence>
<dbReference type="PANTHER" id="PTHR46889:SF6">
    <property type="entry name" value="TRANSPOSASE INSF FOR INSERTION SEQUENCE IS3B"/>
    <property type="match status" value="1"/>
</dbReference>
<dbReference type="Gene3D" id="3.30.420.10">
    <property type="entry name" value="Ribonuclease H-like superfamily/Ribonuclease H"/>
    <property type="match status" value="1"/>
</dbReference>
<comment type="caution">
    <text evidence="6">The sequence shown here is derived from an EMBL/GenBank/DDBJ whole genome shotgun (WGS) entry which is preliminary data.</text>
</comment>
<feature type="domain" description="Integrase catalytic" evidence="5">
    <location>
        <begin position="223"/>
        <end position="386"/>
    </location>
</feature>
<dbReference type="SUPFAM" id="SSF46689">
    <property type="entry name" value="Homeodomain-like"/>
    <property type="match status" value="1"/>
</dbReference>
<dbReference type="NCBIfam" id="NF033516">
    <property type="entry name" value="transpos_IS3"/>
    <property type="match status" value="1"/>
</dbReference>
<dbReference type="SUPFAM" id="SSF53098">
    <property type="entry name" value="Ribonuclease H-like"/>
    <property type="match status" value="1"/>
</dbReference>
<evidence type="ECO:0000256" key="4">
    <source>
        <dbReference type="ARBA" id="ARBA00043964"/>
    </source>
</evidence>
<dbReference type="Pfam" id="PF01527">
    <property type="entry name" value="HTH_Tnp_1"/>
    <property type="match status" value="1"/>
</dbReference>
<protein>
    <submittedName>
        <fullName evidence="6">IS3 family transposase</fullName>
    </submittedName>
</protein>
<dbReference type="InterPro" id="IPR036397">
    <property type="entry name" value="RNaseH_sf"/>
</dbReference>
<dbReference type="InterPro" id="IPR012337">
    <property type="entry name" value="RNaseH-like_sf"/>
</dbReference>
<comment type="similarity">
    <text evidence="1">Belongs to the transposase 8 family.</text>
</comment>
<name>A0ABS7VG55_9GAMM</name>
<gene>
    <name evidence="6" type="ORF">LA374_17725</name>
</gene>
<evidence type="ECO:0000256" key="3">
    <source>
        <dbReference type="ARBA" id="ARBA00037276"/>
    </source>
</evidence>
<evidence type="ECO:0000259" key="5">
    <source>
        <dbReference type="PROSITE" id="PS50994"/>
    </source>
</evidence>
<evidence type="ECO:0000313" key="7">
    <source>
        <dbReference type="Proteomes" id="UP000774958"/>
    </source>
</evidence>
<dbReference type="InterPro" id="IPR048020">
    <property type="entry name" value="Transpos_IS3"/>
</dbReference>
<dbReference type="InterPro" id="IPR050900">
    <property type="entry name" value="Transposase_IS3/IS150/IS904"/>
</dbReference>
<comment type="function">
    <text evidence="3">Involved in the transposition of the insertion sequence IS3.</text>
</comment>
<evidence type="ECO:0000256" key="1">
    <source>
        <dbReference type="ARBA" id="ARBA00009964"/>
    </source>
</evidence>
<dbReference type="Proteomes" id="UP000774958">
    <property type="component" value="Unassembled WGS sequence"/>
</dbReference>
<comment type="similarity">
    <text evidence="4">Belongs to the transposase IS3/IS150/IS904 family.</text>
</comment>
<dbReference type="InterPro" id="IPR002514">
    <property type="entry name" value="Transposase_8"/>
</dbReference>
<sequence>MTKATIEQKTPRTRYSQQYKEEALALAERVGMSKAAIQLGLKEAQLYAWRTKAKQLMDTGEREQQLADENVRLKRQLAEQAEELALGKKSRRVLCQTPEVKYAFIVEHIRQFKVTTMTRILGVARSGFYAWRTRQGIVSARAQMRHQLDVQVADTFAAAKGRCGAIRITKILAKQGAVHNRKTVAKSLQRQGLRAKAARKFKATTQSRHNLPVADNLLAQDFSASAPNQKWAGDITYLWTDEGWLYLAVVLDLYSRRIIGWAMSERMTAQLVCNTLQMALERRQNPRGVIVHSDRGSQYCSHDYQALLNAHGLRCSMSAKGNCYDNACSEIFFHSLKVEAIHGERFTTRAQMRERVFEYIEVDYNRHRLHSTLGYQTPEEFEKVAA</sequence>